<sequence length="286" mass="32085">MDYKKLIEETYSVRDYSDKPVSEKLKNELLGYFPSSKTLMDNIKVEMKIVENADVFEKLNGKAGYNGIMINAPHYIVIYSEVADNYIENSGYKASDIILKATDLGLNTCFITMGDRDEVSKILNTPTGMEVTALVALGYKDNEAKVVLNDTKVGGNYSKADVVIEEVAPSYRKDLDELVFSEKFGNSASVDELLTLGILEPLRTVLFAPSALNSQPWRFVLKNGKVFIAIEDTKTSEYDEKISLGALMHYFQSVFEEDFFGLKWTFDVENAPEVPENFKVAVTCSM</sequence>
<comment type="caution">
    <text evidence="4">The sequence shown here is derived from an EMBL/GenBank/DDBJ whole genome shotgun (WGS) entry which is preliminary data.</text>
</comment>
<protein>
    <submittedName>
        <fullName evidence="4">Nitroreductase family protein</fullName>
    </submittedName>
</protein>
<evidence type="ECO:0000256" key="1">
    <source>
        <dbReference type="ARBA" id="ARBA00007118"/>
    </source>
</evidence>
<keyword evidence="2" id="KW-0560">Oxidoreductase</keyword>
<dbReference type="Gene3D" id="3.40.109.10">
    <property type="entry name" value="NADH Oxidase"/>
    <property type="match status" value="1"/>
</dbReference>
<reference evidence="4" key="2">
    <citation type="journal article" date="2021" name="PeerJ">
        <title>Extensive microbial diversity within the chicken gut microbiome revealed by metagenomics and culture.</title>
        <authorList>
            <person name="Gilroy R."/>
            <person name="Ravi A."/>
            <person name="Getino M."/>
            <person name="Pursley I."/>
            <person name="Horton D.L."/>
            <person name="Alikhan N.F."/>
            <person name="Baker D."/>
            <person name="Gharbi K."/>
            <person name="Hall N."/>
            <person name="Watson M."/>
            <person name="Adriaenssens E.M."/>
            <person name="Foster-Nyarko E."/>
            <person name="Jarju S."/>
            <person name="Secka A."/>
            <person name="Antonio M."/>
            <person name="Oren A."/>
            <person name="Chaudhuri R.R."/>
            <person name="La Ragione R."/>
            <person name="Hildebrand F."/>
            <person name="Pallen M.J."/>
        </authorList>
    </citation>
    <scope>NUCLEOTIDE SEQUENCE</scope>
    <source>
        <strain evidence="4">F6-4510</strain>
    </source>
</reference>
<reference evidence="4" key="1">
    <citation type="submission" date="2020-10" db="EMBL/GenBank/DDBJ databases">
        <authorList>
            <person name="Gilroy R."/>
        </authorList>
    </citation>
    <scope>NUCLEOTIDE SEQUENCE</scope>
    <source>
        <strain evidence="4">F6-4510</strain>
    </source>
</reference>
<dbReference type="InterPro" id="IPR029478">
    <property type="entry name" value="TM1586_NiRdase"/>
</dbReference>
<dbReference type="SUPFAM" id="SSF55469">
    <property type="entry name" value="FMN-dependent nitroreductase-like"/>
    <property type="match status" value="2"/>
</dbReference>
<dbReference type="InterPro" id="IPR000415">
    <property type="entry name" value="Nitroreductase-like"/>
</dbReference>
<dbReference type="Gene3D" id="3.40.109.30">
    <property type="entry name" value="putative nitroreductase (tm1586), domain 2"/>
    <property type="match status" value="1"/>
</dbReference>
<dbReference type="GO" id="GO:0016491">
    <property type="term" value="F:oxidoreductase activity"/>
    <property type="evidence" value="ECO:0007669"/>
    <property type="project" value="UniProtKB-KW"/>
</dbReference>
<evidence type="ECO:0000313" key="5">
    <source>
        <dbReference type="Proteomes" id="UP000823611"/>
    </source>
</evidence>
<feature type="domain" description="Putative nitroreductase TM1586" evidence="3">
    <location>
        <begin position="4"/>
        <end position="245"/>
    </location>
</feature>
<evidence type="ECO:0000256" key="2">
    <source>
        <dbReference type="ARBA" id="ARBA00023002"/>
    </source>
</evidence>
<evidence type="ECO:0000259" key="3">
    <source>
        <dbReference type="Pfam" id="PF14512"/>
    </source>
</evidence>
<dbReference type="Pfam" id="PF14512">
    <property type="entry name" value="TM1586_NiRdase"/>
    <property type="match status" value="1"/>
</dbReference>
<dbReference type="EMBL" id="JADIMX010000052">
    <property type="protein sequence ID" value="MBO8434217.1"/>
    <property type="molecule type" value="Genomic_DNA"/>
</dbReference>
<organism evidence="4 5">
    <name type="scientific">Candidatus Fimicola merdigallinarum</name>
    <dbReference type="NCBI Taxonomy" id="2840819"/>
    <lineage>
        <taxon>Bacteria</taxon>
        <taxon>Bacillati</taxon>
        <taxon>Bacillota</taxon>
        <taxon>Clostridia</taxon>
        <taxon>Lachnospirales</taxon>
        <taxon>Lachnospiraceae</taxon>
        <taxon>Lachnospiraceae incertae sedis</taxon>
        <taxon>Candidatus Fimicola</taxon>
    </lineage>
</organism>
<dbReference type="Proteomes" id="UP000823611">
    <property type="component" value="Unassembled WGS sequence"/>
</dbReference>
<comment type="similarity">
    <text evidence="1">Belongs to the nitroreductase family.</text>
</comment>
<dbReference type="PANTHER" id="PTHR43673:SF10">
    <property type="entry name" value="NADH DEHYDROGENASE_NAD(P)H NITROREDUCTASE XCC3605-RELATED"/>
    <property type="match status" value="1"/>
</dbReference>
<name>A0A9D9DWI6_9FIRM</name>
<dbReference type="PANTHER" id="PTHR43673">
    <property type="entry name" value="NAD(P)H NITROREDUCTASE YDGI-RELATED"/>
    <property type="match status" value="1"/>
</dbReference>
<gene>
    <name evidence="4" type="ORF">IAC55_02690</name>
</gene>
<dbReference type="AlphaFoldDB" id="A0A9D9DWI6"/>
<evidence type="ECO:0000313" key="4">
    <source>
        <dbReference type="EMBL" id="MBO8434217.1"/>
    </source>
</evidence>
<accession>A0A9D9DWI6</accession>
<proteinExistence type="inferred from homology"/>